<evidence type="ECO:0000256" key="4">
    <source>
        <dbReference type="ARBA" id="ARBA00023136"/>
    </source>
</evidence>
<reference evidence="6 7" key="1">
    <citation type="journal article" date="2010" name="Cell">
        <title>The genome of Naegleria gruberi illuminates early eukaryotic versatility.</title>
        <authorList>
            <person name="Fritz-Laylin L.K."/>
            <person name="Prochnik S.E."/>
            <person name="Ginger M.L."/>
            <person name="Dacks J.B."/>
            <person name="Carpenter M.L."/>
            <person name="Field M.C."/>
            <person name="Kuo A."/>
            <person name="Paredez A."/>
            <person name="Chapman J."/>
            <person name="Pham J."/>
            <person name="Shu S."/>
            <person name="Neupane R."/>
            <person name="Cipriano M."/>
            <person name="Mancuso J."/>
            <person name="Tu H."/>
            <person name="Salamov A."/>
            <person name="Lindquist E."/>
            <person name="Shapiro H."/>
            <person name="Lucas S."/>
            <person name="Grigoriev I.V."/>
            <person name="Cande W.Z."/>
            <person name="Fulton C."/>
            <person name="Rokhsar D.S."/>
            <person name="Dawson S.C."/>
        </authorList>
    </citation>
    <scope>NUCLEOTIDE SEQUENCE [LARGE SCALE GENOMIC DNA]</scope>
    <source>
        <strain evidence="6 7">NEG-M</strain>
    </source>
</reference>
<dbReference type="KEGG" id="ngr:NAEGRDRAFT_71014"/>
<feature type="transmembrane region" description="Helical" evidence="5">
    <location>
        <begin position="25"/>
        <end position="50"/>
    </location>
</feature>
<dbReference type="PANTHER" id="PTHR31794">
    <property type="entry name" value="AUXIN EFFLUX TRANSPORTER FAMILY PROTEIN (EUROFUNG)"/>
    <property type="match status" value="1"/>
</dbReference>
<feature type="transmembrane region" description="Helical" evidence="5">
    <location>
        <begin position="180"/>
        <end position="201"/>
    </location>
</feature>
<feature type="transmembrane region" description="Helical" evidence="5">
    <location>
        <begin position="134"/>
        <end position="160"/>
    </location>
</feature>
<dbReference type="GeneID" id="8854982"/>
<evidence type="ECO:0000313" key="7">
    <source>
        <dbReference type="Proteomes" id="UP000006671"/>
    </source>
</evidence>
<evidence type="ECO:0000256" key="3">
    <source>
        <dbReference type="ARBA" id="ARBA00022989"/>
    </source>
</evidence>
<dbReference type="GO" id="GO:0055085">
    <property type="term" value="P:transmembrane transport"/>
    <property type="evidence" value="ECO:0007669"/>
    <property type="project" value="InterPro"/>
</dbReference>
<feature type="transmembrane region" description="Helical" evidence="5">
    <location>
        <begin position="96"/>
        <end position="122"/>
    </location>
</feature>
<dbReference type="EMBL" id="GG738887">
    <property type="protein sequence ID" value="EFC41278.1"/>
    <property type="molecule type" value="Genomic_DNA"/>
</dbReference>
<keyword evidence="2 5" id="KW-0812">Transmembrane</keyword>
<dbReference type="Pfam" id="PF03547">
    <property type="entry name" value="Mem_trans"/>
    <property type="match status" value="1"/>
</dbReference>
<sequence>MSLNLPQLYSTNQSSGEGSNMSMSVLIVLFLTSLSSTIEVILECSIGFILAKFKPVKILNSDRIRFLSKLWFNLFIPCMFFINLTTSFSLQVFQKIYMVFLYSVILEVLGIVLGKLLFLKWFWKDRLDDISRTVLTLTLVCHTSVSLPLVYIVALCNVSTLSSNPVYKMTFDEAHKSALTTLSVFIIPTEFVFCTIGFNAFRYGAARLKRELLVNQSIMEENREDSNEISLSNELEHEIFEEIPEIKEHIEESETISQLNLAIEMQPENHQIQRNQTIIERLKLFFKTIGKISKNYCRTYYLLP</sequence>
<evidence type="ECO:0000256" key="1">
    <source>
        <dbReference type="ARBA" id="ARBA00004141"/>
    </source>
</evidence>
<keyword evidence="3 5" id="KW-1133">Transmembrane helix</keyword>
<comment type="subcellular location">
    <subcellularLocation>
        <location evidence="1">Membrane</location>
        <topology evidence="1">Multi-pass membrane protein</topology>
    </subcellularLocation>
</comment>
<evidence type="ECO:0000256" key="5">
    <source>
        <dbReference type="SAM" id="Phobius"/>
    </source>
</evidence>
<evidence type="ECO:0000313" key="6">
    <source>
        <dbReference type="EMBL" id="EFC41278.1"/>
    </source>
</evidence>
<dbReference type="InParanoid" id="D2VPW9"/>
<name>D2VPW9_NAEGR</name>
<dbReference type="RefSeq" id="XP_002674022.1">
    <property type="nucleotide sequence ID" value="XM_002673976.1"/>
</dbReference>
<dbReference type="Proteomes" id="UP000006671">
    <property type="component" value="Unassembled WGS sequence"/>
</dbReference>
<gene>
    <name evidence="6" type="ORF">NAEGRDRAFT_71014</name>
</gene>
<keyword evidence="7" id="KW-1185">Reference proteome</keyword>
<dbReference type="FunCoup" id="D2VPW9">
    <property type="interactions" value="33"/>
</dbReference>
<dbReference type="VEuPathDB" id="AmoebaDB:NAEGRDRAFT_71014"/>
<dbReference type="OrthoDB" id="191139at2759"/>
<feature type="transmembrane region" description="Helical" evidence="5">
    <location>
        <begin position="70"/>
        <end position="90"/>
    </location>
</feature>
<dbReference type="GO" id="GO:0005783">
    <property type="term" value="C:endoplasmic reticulum"/>
    <property type="evidence" value="ECO:0007669"/>
    <property type="project" value="TreeGrafter"/>
</dbReference>
<organism evidence="7">
    <name type="scientific">Naegleria gruberi</name>
    <name type="common">Amoeba</name>
    <dbReference type="NCBI Taxonomy" id="5762"/>
    <lineage>
        <taxon>Eukaryota</taxon>
        <taxon>Discoba</taxon>
        <taxon>Heterolobosea</taxon>
        <taxon>Tetramitia</taxon>
        <taxon>Eutetramitia</taxon>
        <taxon>Vahlkampfiidae</taxon>
        <taxon>Naegleria</taxon>
    </lineage>
</organism>
<dbReference type="AlphaFoldDB" id="D2VPW9"/>
<dbReference type="InterPro" id="IPR004776">
    <property type="entry name" value="Mem_transp_PIN-like"/>
</dbReference>
<proteinExistence type="predicted"/>
<dbReference type="PANTHER" id="PTHR31794:SF4">
    <property type="entry name" value="AUXIN EFFLUX TRANSPORTER FAMILY PROTEIN (EUROFUNG)"/>
    <property type="match status" value="1"/>
</dbReference>
<accession>D2VPW9</accession>
<evidence type="ECO:0000256" key="2">
    <source>
        <dbReference type="ARBA" id="ARBA00022692"/>
    </source>
</evidence>
<protein>
    <submittedName>
        <fullName evidence="6">Predicted protein</fullName>
    </submittedName>
</protein>
<keyword evidence="4 5" id="KW-0472">Membrane</keyword>
<dbReference type="GO" id="GO:0016020">
    <property type="term" value="C:membrane"/>
    <property type="evidence" value="ECO:0007669"/>
    <property type="project" value="UniProtKB-SubCell"/>
</dbReference>